<feature type="compositionally biased region" description="Polar residues" evidence="1">
    <location>
        <begin position="354"/>
        <end position="372"/>
    </location>
</feature>
<evidence type="ECO:0000256" key="2">
    <source>
        <dbReference type="SAM" id="SignalP"/>
    </source>
</evidence>
<accession>A0A0H5QUC7</accession>
<protein>
    <submittedName>
        <fullName evidence="3">Uncharacterized protein</fullName>
    </submittedName>
</protein>
<feature type="compositionally biased region" description="Basic residues" evidence="1">
    <location>
        <begin position="446"/>
        <end position="456"/>
    </location>
</feature>
<proteinExistence type="predicted"/>
<feature type="region of interest" description="Disordered" evidence="1">
    <location>
        <begin position="411"/>
        <end position="460"/>
    </location>
</feature>
<feature type="chain" id="PRO_5005223744" evidence="2">
    <location>
        <begin position="24"/>
        <end position="490"/>
    </location>
</feature>
<name>A0A0H5QUC7_9EUKA</name>
<feature type="region of interest" description="Disordered" evidence="1">
    <location>
        <begin position="354"/>
        <end position="377"/>
    </location>
</feature>
<evidence type="ECO:0000313" key="3">
    <source>
        <dbReference type="EMBL" id="CRZ05613.1"/>
    </source>
</evidence>
<sequence>MKPVQLLMVTGLVGILAWRGYRACTLKDQGVSSTSDNPQTELAIERPDIGLNVVLSFVDNPIASPENTVAGDEGAEIGQVDSCDDVIVGGNPSAIDESISEPEIMGLPNGDSITMSRASLVPYTDSEPPSPGHDNDLVVSPTDSPLHRTPVDPVSSFPVDNDSPYFNDRFAPSNFHYDEGSSEPLSPAGSGEEFHTRDRQYDIIDLLSSWPGSSTESENGDAQFLYHGEPVDDDLITSNNQEPFSLTAINVDPSLKQLPPNKMPSNPVIENNTPVHCWSSNPGDLSHRPVPAPMAQNLQSELSGQLSTGNDYQNSKVIAPPTNAHSEFSISTNTMPKVFNTEDAVQEGCHRSQFSRGSSRMESLNLQDNNPVNDGISSSGRIRISLADLFKNGDEIKDEGAVKDKHVIKEDADVKDGGGNKVEGDVKDKDVVKGEDDNNDEEKCGIKRKKDKKKPGVKIDKNRNAKVARLIKKEGWLKKIISSFSTSTDC</sequence>
<organism evidence="3">
    <name type="scientific">Spongospora subterranea</name>
    <dbReference type="NCBI Taxonomy" id="70186"/>
    <lineage>
        <taxon>Eukaryota</taxon>
        <taxon>Sar</taxon>
        <taxon>Rhizaria</taxon>
        <taxon>Endomyxa</taxon>
        <taxon>Phytomyxea</taxon>
        <taxon>Plasmodiophorida</taxon>
        <taxon>Plasmodiophoridae</taxon>
        <taxon>Spongospora</taxon>
    </lineage>
</organism>
<dbReference type="EMBL" id="HACM01005171">
    <property type="protein sequence ID" value="CRZ05613.1"/>
    <property type="molecule type" value="Transcribed_RNA"/>
</dbReference>
<feature type="compositionally biased region" description="Basic and acidic residues" evidence="1">
    <location>
        <begin position="411"/>
        <end position="445"/>
    </location>
</feature>
<feature type="region of interest" description="Disordered" evidence="1">
    <location>
        <begin position="121"/>
        <end position="193"/>
    </location>
</feature>
<dbReference type="AlphaFoldDB" id="A0A0H5QUC7"/>
<feature type="region of interest" description="Disordered" evidence="1">
    <location>
        <begin position="93"/>
        <end position="112"/>
    </location>
</feature>
<keyword evidence="2" id="KW-0732">Signal</keyword>
<evidence type="ECO:0000256" key="1">
    <source>
        <dbReference type="SAM" id="MobiDB-lite"/>
    </source>
</evidence>
<feature type="signal peptide" evidence="2">
    <location>
        <begin position="1"/>
        <end position="23"/>
    </location>
</feature>
<reference evidence="3" key="1">
    <citation type="submission" date="2015-04" db="EMBL/GenBank/DDBJ databases">
        <title>The genome sequence of the plant pathogenic Rhizarian Plasmodiophora brassicae reveals insights in its biotrophic life cycle and the origin of chitin synthesis.</title>
        <authorList>
            <person name="Schwelm A."/>
            <person name="Fogelqvist J."/>
            <person name="Knaust A."/>
            <person name="Julke S."/>
            <person name="Lilja T."/>
            <person name="Dhandapani V."/>
            <person name="Bonilla-Rosso G."/>
            <person name="Karlsson M."/>
            <person name="Shevchenko A."/>
            <person name="Choi S.R."/>
            <person name="Kim H.G."/>
            <person name="Park J.Y."/>
            <person name="Lim Y.P."/>
            <person name="Ludwig-Muller J."/>
            <person name="Dixelius C."/>
        </authorList>
    </citation>
    <scope>NUCLEOTIDE SEQUENCE</scope>
    <source>
        <tissue evidence="3">Potato root galls</tissue>
    </source>
</reference>